<comment type="caution">
    <text evidence="3">The sequence shown here is derived from an EMBL/GenBank/DDBJ whole genome shotgun (WGS) entry which is preliminary data.</text>
</comment>
<keyword evidence="4" id="KW-1185">Reference proteome</keyword>
<reference evidence="3 4" key="1">
    <citation type="submission" date="2018-03" db="EMBL/GenBank/DDBJ databases">
        <title>Genomic Encyclopedia of Archaeal and Bacterial Type Strains, Phase II (KMG-II): from individual species to whole genera.</title>
        <authorList>
            <person name="Goeker M."/>
        </authorList>
    </citation>
    <scope>NUCLEOTIDE SEQUENCE [LARGE SCALE GENOMIC DNA]</scope>
    <source>
        <strain evidence="3 4">DSM 44889</strain>
    </source>
</reference>
<feature type="compositionally biased region" description="Pro residues" evidence="1">
    <location>
        <begin position="39"/>
        <end position="56"/>
    </location>
</feature>
<evidence type="ECO:0000313" key="4">
    <source>
        <dbReference type="Proteomes" id="UP000245469"/>
    </source>
</evidence>
<feature type="compositionally biased region" description="Basic and acidic residues" evidence="1">
    <location>
        <begin position="65"/>
        <end position="77"/>
    </location>
</feature>
<accession>A0A315ZW80</accession>
<protein>
    <submittedName>
        <fullName evidence="3">Uncharacterized protein</fullName>
    </submittedName>
</protein>
<feature type="compositionally biased region" description="Basic and acidic residues" evidence="1">
    <location>
        <begin position="25"/>
        <end position="38"/>
    </location>
</feature>
<name>A0A315ZW80_9ACTN</name>
<organism evidence="3 4">
    <name type="scientific">Quadrisphaera granulorum</name>
    <dbReference type="NCBI Taxonomy" id="317664"/>
    <lineage>
        <taxon>Bacteria</taxon>
        <taxon>Bacillati</taxon>
        <taxon>Actinomycetota</taxon>
        <taxon>Actinomycetes</taxon>
        <taxon>Kineosporiales</taxon>
        <taxon>Kineosporiaceae</taxon>
        <taxon>Quadrisphaera</taxon>
    </lineage>
</organism>
<feature type="transmembrane region" description="Helical" evidence="2">
    <location>
        <begin position="117"/>
        <end position="136"/>
    </location>
</feature>
<evidence type="ECO:0000256" key="2">
    <source>
        <dbReference type="SAM" id="Phobius"/>
    </source>
</evidence>
<gene>
    <name evidence="3" type="ORF">BXY45_12452</name>
</gene>
<keyword evidence="2" id="KW-0472">Membrane</keyword>
<dbReference type="AlphaFoldDB" id="A0A315ZW80"/>
<keyword evidence="2" id="KW-1133">Transmembrane helix</keyword>
<dbReference type="RefSeq" id="WP_109775729.1">
    <property type="nucleotide sequence ID" value="NZ_QGDQ01000024.1"/>
</dbReference>
<feature type="region of interest" description="Disordered" evidence="1">
    <location>
        <begin position="1"/>
        <end position="106"/>
    </location>
</feature>
<keyword evidence="2" id="KW-0812">Transmembrane</keyword>
<dbReference type="Proteomes" id="UP000245469">
    <property type="component" value="Unassembled WGS sequence"/>
</dbReference>
<evidence type="ECO:0000313" key="3">
    <source>
        <dbReference type="EMBL" id="PWJ49886.1"/>
    </source>
</evidence>
<dbReference type="EMBL" id="QGDQ01000024">
    <property type="protein sequence ID" value="PWJ49886.1"/>
    <property type="molecule type" value="Genomic_DNA"/>
</dbReference>
<sequence>MTAAPPPGGDPEGVDVDAAWAEIMAHWDEPAARPDRPEPAAPPSAPPTPAAPPTPPGELRRRRTDRPAEPPVDRAVERPQLPDGRGGTEADPLAEEHWTPPEPPPLPSGSWRAWRTWLPWVGVLGVPFFFLVVLVVRPPLPPVVVLVAVLGFVAGFVTLVLRLPSHREDDGDDGARL</sequence>
<evidence type="ECO:0000256" key="1">
    <source>
        <dbReference type="SAM" id="MobiDB-lite"/>
    </source>
</evidence>
<proteinExistence type="predicted"/>
<feature type="transmembrane region" description="Helical" evidence="2">
    <location>
        <begin position="142"/>
        <end position="161"/>
    </location>
</feature>